<dbReference type="PIRSF" id="PIRSF037290">
    <property type="entry name" value="UCP037290"/>
    <property type="match status" value="1"/>
</dbReference>
<dbReference type="EMBL" id="CP104694">
    <property type="protein sequence ID" value="UXI68753.1"/>
    <property type="molecule type" value="Genomic_DNA"/>
</dbReference>
<organism evidence="2 3">
    <name type="scientific">Tahibacter amnicola</name>
    <dbReference type="NCBI Taxonomy" id="2976241"/>
    <lineage>
        <taxon>Bacteria</taxon>
        <taxon>Pseudomonadati</taxon>
        <taxon>Pseudomonadota</taxon>
        <taxon>Gammaproteobacteria</taxon>
        <taxon>Lysobacterales</taxon>
        <taxon>Rhodanobacteraceae</taxon>
        <taxon>Tahibacter</taxon>
    </lineage>
</organism>
<dbReference type="Gene3D" id="3.40.50.300">
    <property type="entry name" value="P-loop containing nucleotide triphosphate hydrolases"/>
    <property type="match status" value="1"/>
</dbReference>
<protein>
    <submittedName>
        <fullName evidence="2">DNA lesion error-prone repair protein ImuA</fullName>
    </submittedName>
</protein>
<keyword evidence="3" id="KW-1185">Reference proteome</keyword>
<dbReference type="InterPro" id="IPR017166">
    <property type="entry name" value="UCP037290"/>
</dbReference>
<evidence type="ECO:0000313" key="3">
    <source>
        <dbReference type="Proteomes" id="UP001064632"/>
    </source>
</evidence>
<reference evidence="2" key="1">
    <citation type="submission" date="2022-09" db="EMBL/GenBank/DDBJ databases">
        <title>Tahibacter sp. nov., isolated from a fresh water.</title>
        <authorList>
            <person name="Baek J.H."/>
            <person name="Lee J.K."/>
            <person name="Kim J.M."/>
            <person name="Jeon C.O."/>
        </authorList>
    </citation>
    <scope>NUCLEOTIDE SEQUENCE</scope>
    <source>
        <strain evidence="2">W38</strain>
    </source>
</reference>
<dbReference type="SUPFAM" id="SSF52540">
    <property type="entry name" value="P-loop containing nucleoside triphosphate hydrolases"/>
    <property type="match status" value="2"/>
</dbReference>
<dbReference type="Proteomes" id="UP001064632">
    <property type="component" value="Chromosome"/>
</dbReference>
<evidence type="ECO:0000313" key="2">
    <source>
        <dbReference type="EMBL" id="UXI68753.1"/>
    </source>
</evidence>
<dbReference type="RefSeq" id="WP_261695712.1">
    <property type="nucleotide sequence ID" value="NZ_CP104694.1"/>
</dbReference>
<name>A0ABY6BFE3_9GAMM</name>
<dbReference type="InterPro" id="IPR027417">
    <property type="entry name" value="P-loop_NTPase"/>
</dbReference>
<proteinExistence type="predicted"/>
<sequence length="265" mass="27512">MSAAPVRSLPLEGGRSAPAAGLDGVLRHPGVWRRSAPLSMRAQSTGWDALDRLLPGGGWPLGALSEILIGADGLGELSLLMPALASLTRQKQRVVFVAPPYIPYAPALAAQGIDLAFVAEVGNPTDDPLGSMRPRVSSAAALQSAGGIAPAAMPPRAGTTTSSPAGGRRVSDASWSAEQCLRSGACGAVLFWADKTDYAQLRRWQLAAEHGGGLAFVFRPEAMASQASPSALRLLVHADEQGTSAEILKCRGSFGAAATRLRWRA</sequence>
<gene>
    <name evidence="2" type="ORF">N4264_03620</name>
</gene>
<accession>A0ABY6BFE3</accession>
<feature type="region of interest" description="Disordered" evidence="1">
    <location>
        <begin position="146"/>
        <end position="170"/>
    </location>
</feature>
<evidence type="ECO:0000256" key="1">
    <source>
        <dbReference type="SAM" id="MobiDB-lite"/>
    </source>
</evidence>